<evidence type="ECO:0000259" key="1">
    <source>
        <dbReference type="Pfam" id="PF08241"/>
    </source>
</evidence>
<keyword evidence="2" id="KW-0489">Methyltransferase</keyword>
<dbReference type="EMBL" id="JAZHBM010000003">
    <property type="protein sequence ID" value="MEF3083828.1"/>
    <property type="molecule type" value="Genomic_DNA"/>
</dbReference>
<evidence type="ECO:0000313" key="2">
    <source>
        <dbReference type="EMBL" id="MEF3083828.1"/>
    </source>
</evidence>
<dbReference type="GO" id="GO:0008168">
    <property type="term" value="F:methyltransferase activity"/>
    <property type="evidence" value="ECO:0007669"/>
    <property type="project" value="UniProtKB-KW"/>
</dbReference>
<gene>
    <name evidence="2" type="ORF">V3391_16550</name>
</gene>
<feature type="domain" description="Methyltransferase type 11" evidence="1">
    <location>
        <begin position="114"/>
        <end position="174"/>
    </location>
</feature>
<dbReference type="Gene3D" id="3.40.50.150">
    <property type="entry name" value="Vaccinia Virus protein VP39"/>
    <property type="match status" value="1"/>
</dbReference>
<dbReference type="GO" id="GO:0032259">
    <property type="term" value="P:methylation"/>
    <property type="evidence" value="ECO:0007669"/>
    <property type="project" value="UniProtKB-KW"/>
</dbReference>
<proteinExistence type="predicted"/>
<evidence type="ECO:0000313" key="3">
    <source>
        <dbReference type="Proteomes" id="UP001358324"/>
    </source>
</evidence>
<dbReference type="CDD" id="cd02440">
    <property type="entry name" value="AdoMet_MTases"/>
    <property type="match status" value="1"/>
</dbReference>
<protein>
    <submittedName>
        <fullName evidence="2">Class I SAM-dependent methyltransferase</fullName>
    </submittedName>
</protein>
<dbReference type="Pfam" id="PF08241">
    <property type="entry name" value="Methyltransf_11"/>
    <property type="match status" value="1"/>
</dbReference>
<dbReference type="RefSeq" id="WP_332079525.1">
    <property type="nucleotide sequence ID" value="NZ_JAZHBM010000003.1"/>
</dbReference>
<keyword evidence="3" id="KW-1185">Reference proteome</keyword>
<dbReference type="InterPro" id="IPR013216">
    <property type="entry name" value="Methyltransf_11"/>
</dbReference>
<comment type="caution">
    <text evidence="2">The sequence shown here is derived from an EMBL/GenBank/DDBJ whole genome shotgun (WGS) entry which is preliminary data.</text>
</comment>
<dbReference type="InterPro" id="IPR029063">
    <property type="entry name" value="SAM-dependent_MTases_sf"/>
</dbReference>
<sequence length="258" mass="29268">MALQLTRIVPYTLAGWIPGGRRHCAVCGHRVWRFMPYRDGSRGAAALMHALDVVGSDVDNFECPRCGAHDRERHLLLYLRASGMLKWMKGRSILHFAPEKRLPRWIQAVGPADYTACDLYPQASHVRRVDMLDMDIESASVDMLIANHVLEHVDDVDRALGEIFRVLKPGGHAILQTPYSTKLHATWEDTGVDTPQARFQAYGQEDHVRLFGRDIVSRFARSGLRPRVQTHDALLPECDVIRHGVNPAEPFFLFHKAF</sequence>
<dbReference type="SUPFAM" id="SSF53335">
    <property type="entry name" value="S-adenosyl-L-methionine-dependent methyltransferases"/>
    <property type="match status" value="1"/>
</dbReference>
<reference evidence="2 3" key="1">
    <citation type="submission" date="2024-01" db="EMBL/GenBank/DDBJ databases">
        <title>Novel species of the genus Luteimonas isolated from rivers.</title>
        <authorList>
            <person name="Lu H."/>
        </authorList>
    </citation>
    <scope>NUCLEOTIDE SEQUENCE [LARGE SCALE GENOMIC DNA]</scope>
    <source>
        <strain evidence="2 3">SMYT11W</strain>
    </source>
</reference>
<name>A0ABU7WJT9_9GAMM</name>
<accession>A0ABU7WJT9</accession>
<keyword evidence="2" id="KW-0808">Transferase</keyword>
<dbReference type="Proteomes" id="UP001358324">
    <property type="component" value="Unassembled WGS sequence"/>
</dbReference>
<organism evidence="2 3">
    <name type="scientific">Luteimonas flava</name>
    <dbReference type="NCBI Taxonomy" id="3115822"/>
    <lineage>
        <taxon>Bacteria</taxon>
        <taxon>Pseudomonadati</taxon>
        <taxon>Pseudomonadota</taxon>
        <taxon>Gammaproteobacteria</taxon>
        <taxon>Lysobacterales</taxon>
        <taxon>Lysobacteraceae</taxon>
        <taxon>Luteimonas</taxon>
    </lineage>
</organism>